<gene>
    <name evidence="2" type="ORF">KK1_039061</name>
</gene>
<feature type="region of interest" description="Disordered" evidence="1">
    <location>
        <begin position="94"/>
        <end position="139"/>
    </location>
</feature>
<evidence type="ECO:0000313" key="3">
    <source>
        <dbReference type="Proteomes" id="UP000075243"/>
    </source>
</evidence>
<evidence type="ECO:0000313" key="2">
    <source>
        <dbReference type="EMBL" id="KYP39630.1"/>
    </source>
</evidence>
<feature type="non-terminal residue" evidence="2">
    <location>
        <position position="1"/>
    </location>
</feature>
<dbReference type="Gramene" id="C.cajan_33625.t">
    <property type="protein sequence ID" value="C.cajan_33625.t"/>
    <property type="gene ID" value="C.cajan_33625"/>
</dbReference>
<proteinExistence type="predicted"/>
<keyword evidence="3" id="KW-1185">Reference proteome</keyword>
<sequence length="165" mass="18022">HCSKIKIPNTQQFTKNQPSFSQVPTPTMKIRFLALFLLILGIQAISTSEFNNNFTSEGNSTGQPHKLLVIGKLYGNIEGSITLKDKVEETKKGYKEEGLNISRKAQGGSSGGGGKKGRSGGGGSADVNRRPRRSSAPSEPHFWISRFNNLCVSLALVIFFPFHQL</sequence>
<accession>A0A151RAI1</accession>
<protein>
    <submittedName>
        <fullName evidence="2">Uncharacterized protein</fullName>
    </submittedName>
</protein>
<name>A0A151RAI1_CAJCA</name>
<dbReference type="AlphaFoldDB" id="A0A151RAI1"/>
<organism evidence="2 3">
    <name type="scientific">Cajanus cajan</name>
    <name type="common">Pigeon pea</name>
    <name type="synonym">Cajanus indicus</name>
    <dbReference type="NCBI Taxonomy" id="3821"/>
    <lineage>
        <taxon>Eukaryota</taxon>
        <taxon>Viridiplantae</taxon>
        <taxon>Streptophyta</taxon>
        <taxon>Embryophyta</taxon>
        <taxon>Tracheophyta</taxon>
        <taxon>Spermatophyta</taxon>
        <taxon>Magnoliopsida</taxon>
        <taxon>eudicotyledons</taxon>
        <taxon>Gunneridae</taxon>
        <taxon>Pentapetalae</taxon>
        <taxon>rosids</taxon>
        <taxon>fabids</taxon>
        <taxon>Fabales</taxon>
        <taxon>Fabaceae</taxon>
        <taxon>Papilionoideae</taxon>
        <taxon>50 kb inversion clade</taxon>
        <taxon>NPAAA clade</taxon>
        <taxon>indigoferoid/millettioid clade</taxon>
        <taxon>Phaseoleae</taxon>
        <taxon>Cajanus</taxon>
    </lineage>
</organism>
<reference evidence="2" key="1">
    <citation type="journal article" date="2012" name="Nat. Biotechnol.">
        <title>Draft genome sequence of pigeonpea (Cajanus cajan), an orphan legume crop of resource-poor farmers.</title>
        <authorList>
            <person name="Varshney R.K."/>
            <person name="Chen W."/>
            <person name="Li Y."/>
            <person name="Bharti A.K."/>
            <person name="Saxena R.K."/>
            <person name="Schlueter J.A."/>
            <person name="Donoghue M.T."/>
            <person name="Azam S."/>
            <person name="Fan G."/>
            <person name="Whaley A.M."/>
            <person name="Farmer A.D."/>
            <person name="Sheridan J."/>
            <person name="Iwata A."/>
            <person name="Tuteja R."/>
            <person name="Penmetsa R.V."/>
            <person name="Wu W."/>
            <person name="Upadhyaya H.D."/>
            <person name="Yang S.P."/>
            <person name="Shah T."/>
            <person name="Saxena K.B."/>
            <person name="Michael T."/>
            <person name="McCombie W.R."/>
            <person name="Yang B."/>
            <person name="Zhang G."/>
            <person name="Yang H."/>
            <person name="Wang J."/>
            <person name="Spillane C."/>
            <person name="Cook D.R."/>
            <person name="May G.D."/>
            <person name="Xu X."/>
            <person name="Jackson S.A."/>
        </authorList>
    </citation>
    <scope>NUCLEOTIDE SEQUENCE [LARGE SCALE GENOMIC DNA]</scope>
</reference>
<evidence type="ECO:0000256" key="1">
    <source>
        <dbReference type="SAM" id="MobiDB-lite"/>
    </source>
</evidence>
<dbReference type="Proteomes" id="UP000075243">
    <property type="component" value="Unassembled WGS sequence"/>
</dbReference>
<feature type="compositionally biased region" description="Gly residues" evidence="1">
    <location>
        <begin position="108"/>
        <end position="124"/>
    </location>
</feature>
<dbReference type="EMBL" id="KQ483893">
    <property type="protein sequence ID" value="KYP39630.1"/>
    <property type="molecule type" value="Genomic_DNA"/>
</dbReference>
<dbReference type="OMA" id="MNFTSED"/>